<organism evidence="5 6">
    <name type="scientific">Microbacterium profundi</name>
    <dbReference type="NCBI Taxonomy" id="450380"/>
    <lineage>
        <taxon>Bacteria</taxon>
        <taxon>Bacillati</taxon>
        <taxon>Actinomycetota</taxon>
        <taxon>Actinomycetes</taxon>
        <taxon>Micrococcales</taxon>
        <taxon>Microbacteriaceae</taxon>
        <taxon>Microbacterium</taxon>
    </lineage>
</organism>
<reference evidence="5 6" key="1">
    <citation type="submission" date="2024-06" db="EMBL/GenBank/DDBJ databases">
        <title>The Natural Products Discovery Center: Release of the First 8490 Sequenced Strains for Exploring Actinobacteria Biosynthetic Diversity.</title>
        <authorList>
            <person name="Kalkreuter E."/>
            <person name="Kautsar S.A."/>
            <person name="Yang D."/>
            <person name="Bader C.D."/>
            <person name="Teijaro C.N."/>
            <person name="Fluegel L."/>
            <person name="Davis C.M."/>
            <person name="Simpson J.R."/>
            <person name="Lauterbach L."/>
            <person name="Steele A.D."/>
            <person name="Gui C."/>
            <person name="Meng S."/>
            <person name="Li G."/>
            <person name="Viehrig K."/>
            <person name="Ye F."/>
            <person name="Su P."/>
            <person name="Kiefer A.F."/>
            <person name="Nichols A."/>
            <person name="Cepeda A.J."/>
            <person name="Yan W."/>
            <person name="Fan B."/>
            <person name="Jiang Y."/>
            <person name="Adhikari A."/>
            <person name="Zheng C.-J."/>
            <person name="Schuster L."/>
            <person name="Cowan T.M."/>
            <person name="Smanski M.J."/>
            <person name="Chevrette M.G."/>
            <person name="De Carvalho L.P.S."/>
            <person name="Shen B."/>
        </authorList>
    </citation>
    <scope>NUCLEOTIDE SEQUENCE [LARGE SCALE GENOMIC DNA]</scope>
    <source>
        <strain evidence="5 6">NPDC077434</strain>
    </source>
</reference>
<dbReference type="PANTHER" id="PTHR12526">
    <property type="entry name" value="GLYCOSYLTRANSFERASE"/>
    <property type="match status" value="1"/>
</dbReference>
<keyword evidence="6" id="KW-1185">Reference proteome</keyword>
<evidence type="ECO:0000256" key="2">
    <source>
        <dbReference type="ARBA" id="ARBA00022679"/>
    </source>
</evidence>
<evidence type="ECO:0000313" key="5">
    <source>
        <dbReference type="EMBL" id="MEW1976069.1"/>
    </source>
</evidence>
<dbReference type="PANTHER" id="PTHR12526:SF630">
    <property type="entry name" value="GLYCOSYLTRANSFERASE"/>
    <property type="match status" value="1"/>
</dbReference>
<comment type="caution">
    <text evidence="5">The sequence shown here is derived from an EMBL/GenBank/DDBJ whole genome shotgun (WGS) entry which is preliminary data.</text>
</comment>
<dbReference type="Gene3D" id="3.40.50.2000">
    <property type="entry name" value="Glycogen Phosphorylase B"/>
    <property type="match status" value="2"/>
</dbReference>
<proteinExistence type="predicted"/>
<evidence type="ECO:0000259" key="3">
    <source>
        <dbReference type="Pfam" id="PF00534"/>
    </source>
</evidence>
<sequence length="441" mass="47829">MALRWLTMLTDVIPAKYRFGHWNRLLAVLAFGDRLPVVGPVAVAPAVVDAVKPDFVGARLSCMILAGDLDTGGVETVVAALAPGLSSIGFDVEVVCSTGGAAERRLRETGVHVSLLPHDQVGSHIALRQPDVIQLHRLDPTLIETLGPWWSRTVPVLHAMESYLTGDVWDHVGALLRDAPSSIAVSESVRDYFEQKTGTTPHVVENGVPPVGTLDGPQRAAARAAVGRALGTVFEDGDIVVLGLQRFSDQKNPAGLVDAFLLAAEQDPRLHLVVAGAPNSWLEIRRADIIRRRHANGDRVHFLGDSDSTALFQGSDVFALDSFSEGGPIAAVEAVAHGLPIVVTDVGFARELVDACRPHGVLITRANEDFGERSMARQRRKLRQSNRQAFADGILQITRAADAPRHPQLPERFTESAMIHRHAEVLRSVSGWRQPPRRVIL</sequence>
<feature type="domain" description="Glycosyl transferase family 1" evidence="3">
    <location>
        <begin position="235"/>
        <end position="367"/>
    </location>
</feature>
<feature type="domain" description="Glycosyltransferase subfamily 4-like N-terminal" evidence="4">
    <location>
        <begin position="72"/>
        <end position="209"/>
    </location>
</feature>
<dbReference type="InterPro" id="IPR028098">
    <property type="entry name" value="Glyco_trans_4-like_N"/>
</dbReference>
<keyword evidence="2 5" id="KW-0808">Transferase</keyword>
<dbReference type="SUPFAM" id="SSF53756">
    <property type="entry name" value="UDP-Glycosyltransferase/glycogen phosphorylase"/>
    <property type="match status" value="1"/>
</dbReference>
<dbReference type="Proteomes" id="UP001553715">
    <property type="component" value="Unassembled WGS sequence"/>
</dbReference>
<dbReference type="EMBL" id="JBFBMH010000021">
    <property type="protein sequence ID" value="MEW1976069.1"/>
    <property type="molecule type" value="Genomic_DNA"/>
</dbReference>
<evidence type="ECO:0000313" key="6">
    <source>
        <dbReference type="Proteomes" id="UP001553715"/>
    </source>
</evidence>
<gene>
    <name evidence="5" type="ORF">AB0301_13500</name>
</gene>
<dbReference type="Pfam" id="PF13439">
    <property type="entry name" value="Glyco_transf_4"/>
    <property type="match status" value="1"/>
</dbReference>
<evidence type="ECO:0000256" key="1">
    <source>
        <dbReference type="ARBA" id="ARBA00022676"/>
    </source>
</evidence>
<dbReference type="GO" id="GO:0016757">
    <property type="term" value="F:glycosyltransferase activity"/>
    <property type="evidence" value="ECO:0007669"/>
    <property type="project" value="UniProtKB-KW"/>
</dbReference>
<dbReference type="Pfam" id="PF00534">
    <property type="entry name" value="Glycos_transf_1"/>
    <property type="match status" value="1"/>
</dbReference>
<keyword evidence="1 5" id="KW-0328">Glycosyltransferase</keyword>
<dbReference type="InterPro" id="IPR001296">
    <property type="entry name" value="Glyco_trans_1"/>
</dbReference>
<name>A0ABV3LJI5_9MICO</name>
<dbReference type="RefSeq" id="WP_033105033.1">
    <property type="nucleotide sequence ID" value="NZ_JBFBMH010000021.1"/>
</dbReference>
<accession>A0ABV3LJI5</accession>
<dbReference type="EC" id="2.4.-.-" evidence="5"/>
<evidence type="ECO:0000259" key="4">
    <source>
        <dbReference type="Pfam" id="PF13439"/>
    </source>
</evidence>
<protein>
    <submittedName>
        <fullName evidence="5">Glycosyltransferase</fullName>
        <ecNumber evidence="5">2.4.-.-</ecNumber>
    </submittedName>
</protein>